<dbReference type="Proteomes" id="UP000177328">
    <property type="component" value="Unassembled WGS sequence"/>
</dbReference>
<dbReference type="Gene3D" id="3.90.550.10">
    <property type="entry name" value="Spore Coat Polysaccharide Biosynthesis Protein SpsA, Chain A"/>
    <property type="match status" value="1"/>
</dbReference>
<accession>A0A1F5KH31</accession>
<organism evidence="10 11">
    <name type="scientific">Candidatus Daviesbacteria bacterium RIFCSPHIGHO2_02_FULL_43_12</name>
    <dbReference type="NCBI Taxonomy" id="1797776"/>
    <lineage>
        <taxon>Bacteria</taxon>
        <taxon>Candidatus Daviesiibacteriota</taxon>
    </lineage>
</organism>
<proteinExistence type="predicted"/>
<evidence type="ECO:0000256" key="6">
    <source>
        <dbReference type="ARBA" id="ARBA00022989"/>
    </source>
</evidence>
<evidence type="ECO:0000256" key="8">
    <source>
        <dbReference type="SAM" id="Phobius"/>
    </source>
</evidence>
<reference evidence="10 11" key="1">
    <citation type="journal article" date="2016" name="Nat. Commun.">
        <title>Thousands of microbial genomes shed light on interconnected biogeochemical processes in an aquifer system.</title>
        <authorList>
            <person name="Anantharaman K."/>
            <person name="Brown C.T."/>
            <person name="Hug L.A."/>
            <person name="Sharon I."/>
            <person name="Castelle C.J."/>
            <person name="Probst A.J."/>
            <person name="Thomas B.C."/>
            <person name="Singh A."/>
            <person name="Wilkins M.J."/>
            <person name="Karaoz U."/>
            <person name="Brodie E.L."/>
            <person name="Williams K.H."/>
            <person name="Hubbard S.S."/>
            <person name="Banfield J.F."/>
        </authorList>
    </citation>
    <scope>NUCLEOTIDE SEQUENCE [LARGE SCALE GENOMIC DNA]</scope>
</reference>
<evidence type="ECO:0000256" key="2">
    <source>
        <dbReference type="ARBA" id="ARBA00022676"/>
    </source>
</evidence>
<dbReference type="GO" id="GO:0005886">
    <property type="term" value="C:plasma membrane"/>
    <property type="evidence" value="ECO:0007669"/>
    <property type="project" value="TreeGrafter"/>
</dbReference>
<evidence type="ECO:0000259" key="9">
    <source>
        <dbReference type="Pfam" id="PF00535"/>
    </source>
</evidence>
<keyword evidence="4 8" id="KW-0812">Transmembrane</keyword>
<evidence type="ECO:0000313" key="11">
    <source>
        <dbReference type="Proteomes" id="UP000177328"/>
    </source>
</evidence>
<feature type="transmembrane region" description="Helical" evidence="8">
    <location>
        <begin position="269"/>
        <end position="290"/>
    </location>
</feature>
<keyword evidence="7 8" id="KW-0472">Membrane</keyword>
<dbReference type="Pfam" id="PF00535">
    <property type="entry name" value="Glycos_transf_2"/>
    <property type="match status" value="1"/>
</dbReference>
<dbReference type="SUPFAM" id="SSF53448">
    <property type="entry name" value="Nucleotide-diphospho-sugar transferases"/>
    <property type="match status" value="1"/>
</dbReference>
<keyword evidence="1" id="KW-1003">Cell membrane</keyword>
<keyword evidence="5" id="KW-0448">Lipopolysaccharide biosynthesis</keyword>
<keyword evidence="6 8" id="KW-1133">Transmembrane helix</keyword>
<evidence type="ECO:0000256" key="5">
    <source>
        <dbReference type="ARBA" id="ARBA00022985"/>
    </source>
</evidence>
<dbReference type="GO" id="GO:0009103">
    <property type="term" value="P:lipopolysaccharide biosynthetic process"/>
    <property type="evidence" value="ECO:0007669"/>
    <property type="project" value="UniProtKB-KW"/>
</dbReference>
<dbReference type="InterPro" id="IPR001173">
    <property type="entry name" value="Glyco_trans_2-like"/>
</dbReference>
<sequence length="308" mass="34722">MKQLVSVVIPIFNEAQSLPELTAQLDQVFMGLPNVESEIIYINDGSTDNSRQVLREIKKHNSKIKIINLRRNIGKATALNLGFKKAAGSVIVTMDGDLQDGPENLPVMLAKLSEGFDLVVGWKKRRFDPWGKTIPSKAFNFFVSKVARVSLHDVNSGFKVMRQEAIKELHLYGELHRFIPILIAKRGYSVTEIEVLHHPRKYGRSKYGWDRLIKGFFDFLTVMFLDTYGQKPLHFFGIIGGLSILIGLIFSIYLSILHFQGESIGQRPLLIFAVLLILAGLQLLSTGLVAEMLISKTRDDKLPIDDED</sequence>
<dbReference type="InterPro" id="IPR029044">
    <property type="entry name" value="Nucleotide-diphossugar_trans"/>
</dbReference>
<evidence type="ECO:0000256" key="1">
    <source>
        <dbReference type="ARBA" id="ARBA00022475"/>
    </source>
</evidence>
<keyword evidence="2" id="KW-0328">Glycosyltransferase</keyword>
<evidence type="ECO:0000256" key="3">
    <source>
        <dbReference type="ARBA" id="ARBA00022679"/>
    </source>
</evidence>
<dbReference type="GO" id="GO:0099621">
    <property type="term" value="F:undecaprenyl-phosphate 4-deoxy-4-formamido-L-arabinose transferase activity"/>
    <property type="evidence" value="ECO:0007669"/>
    <property type="project" value="TreeGrafter"/>
</dbReference>
<name>A0A1F5KH31_9BACT</name>
<evidence type="ECO:0000256" key="4">
    <source>
        <dbReference type="ARBA" id="ARBA00022692"/>
    </source>
</evidence>
<dbReference type="PANTHER" id="PTHR48090:SF3">
    <property type="entry name" value="UNDECAPRENYL-PHOSPHATE 4-DEOXY-4-FORMAMIDO-L-ARABINOSE TRANSFERASE"/>
    <property type="match status" value="1"/>
</dbReference>
<feature type="transmembrane region" description="Helical" evidence="8">
    <location>
        <begin position="233"/>
        <end position="257"/>
    </location>
</feature>
<dbReference type="EMBL" id="MFDD01000013">
    <property type="protein sequence ID" value="OGE40243.1"/>
    <property type="molecule type" value="Genomic_DNA"/>
</dbReference>
<gene>
    <name evidence="10" type="ORF">A3D25_05180</name>
</gene>
<comment type="caution">
    <text evidence="10">The sequence shown here is derived from an EMBL/GenBank/DDBJ whole genome shotgun (WGS) entry which is preliminary data.</text>
</comment>
<feature type="domain" description="Glycosyltransferase 2-like" evidence="9">
    <location>
        <begin position="6"/>
        <end position="169"/>
    </location>
</feature>
<protein>
    <recommendedName>
        <fullName evidence="9">Glycosyltransferase 2-like domain-containing protein</fullName>
    </recommendedName>
</protein>
<dbReference type="InterPro" id="IPR050256">
    <property type="entry name" value="Glycosyltransferase_2"/>
</dbReference>
<evidence type="ECO:0000313" key="10">
    <source>
        <dbReference type="EMBL" id="OGE40243.1"/>
    </source>
</evidence>
<dbReference type="PANTHER" id="PTHR48090">
    <property type="entry name" value="UNDECAPRENYL-PHOSPHATE 4-DEOXY-4-FORMAMIDO-L-ARABINOSE TRANSFERASE-RELATED"/>
    <property type="match status" value="1"/>
</dbReference>
<dbReference type="AlphaFoldDB" id="A0A1F5KH31"/>
<keyword evidence="3" id="KW-0808">Transferase</keyword>
<dbReference type="CDD" id="cd04187">
    <property type="entry name" value="DPM1_like_bac"/>
    <property type="match status" value="1"/>
</dbReference>
<evidence type="ECO:0000256" key="7">
    <source>
        <dbReference type="ARBA" id="ARBA00023136"/>
    </source>
</evidence>